<evidence type="ECO:0000313" key="3">
    <source>
        <dbReference type="Proteomes" id="UP000663845"/>
    </source>
</evidence>
<comment type="caution">
    <text evidence="2">The sequence shown here is derived from an EMBL/GenBank/DDBJ whole genome shotgun (WGS) entry which is preliminary data.</text>
</comment>
<organism evidence="2 3">
    <name type="scientific">Adineta steineri</name>
    <dbReference type="NCBI Taxonomy" id="433720"/>
    <lineage>
        <taxon>Eukaryota</taxon>
        <taxon>Metazoa</taxon>
        <taxon>Spiralia</taxon>
        <taxon>Gnathifera</taxon>
        <taxon>Rotifera</taxon>
        <taxon>Eurotatoria</taxon>
        <taxon>Bdelloidea</taxon>
        <taxon>Adinetida</taxon>
        <taxon>Adinetidae</taxon>
        <taxon>Adineta</taxon>
    </lineage>
</organism>
<evidence type="ECO:0000313" key="2">
    <source>
        <dbReference type="EMBL" id="CAF1316375.1"/>
    </source>
</evidence>
<name>A0A815EUM5_9BILA</name>
<dbReference type="PROSITE" id="PS50878">
    <property type="entry name" value="RT_POL"/>
    <property type="match status" value="1"/>
</dbReference>
<reference evidence="2" key="1">
    <citation type="submission" date="2021-02" db="EMBL/GenBank/DDBJ databases">
        <authorList>
            <person name="Nowell W R."/>
        </authorList>
    </citation>
    <scope>NUCLEOTIDE SEQUENCE</scope>
</reference>
<dbReference type="CDD" id="cd01650">
    <property type="entry name" value="RT_nLTR_like"/>
    <property type="match status" value="1"/>
</dbReference>
<feature type="domain" description="Reverse transcriptase" evidence="1">
    <location>
        <begin position="223"/>
        <end position="504"/>
    </location>
</feature>
<dbReference type="PANTHER" id="PTHR47027">
    <property type="entry name" value="REVERSE TRANSCRIPTASE DOMAIN-CONTAINING PROTEIN"/>
    <property type="match status" value="1"/>
</dbReference>
<gene>
    <name evidence="2" type="ORF">JYZ213_LOCUS33147</name>
</gene>
<protein>
    <recommendedName>
        <fullName evidence="1">Reverse transcriptase domain-containing protein</fullName>
    </recommendedName>
</protein>
<sequence>MFRSAAGAIGTDHHLMHVKIKLHLKSRKKQMKQKRTKYDSARFKDDKRLELFQDDLSGTLSEASNETISIDEKYSLFVEHLKVRAEKHFELDNNTKKRKEWLTDEILQIVAKKKIDARQIEYWDEICEEIESSIKLIDPATAFSIIRRLRGGIDQKLIDEIQIGTLSEEEEKKQNAVPSIEEVRRALFQMKSRKAPGSNEITADLLKAGGEPVIHWLHGIFVDIWKKELMVQDWNLAILIRLYKKGEKQICDNYRRISLLNVTSKIFSCIILNRIQNMIDHQLLEAQSGFRAYRSTMDQIHILNIIMEKRREFNKSLFMCFIDITKAYDSVNRDLLWRVCRKYGISEKLVNLLKMLYKNSKAKVRIEGELSDSFLIETGVQQGGIPSPILFDILFDFIVGKIIEEAGVTGVKFSYGSNDFFHARRERYENFNILALLYADDLVVMCGTASDLTTFIRAFEKVTQEFGLTMSVKKTCTMTLQQFTEDQNRKILKQNEVVFPDIDITIRNQKVETVEPFTYLDCNITRDQKSDSEISTRLAKATTAFNMLRHVV</sequence>
<dbReference type="AlphaFoldDB" id="A0A815EUM5"/>
<dbReference type="Pfam" id="PF00078">
    <property type="entry name" value="RVT_1"/>
    <property type="match status" value="1"/>
</dbReference>
<dbReference type="Proteomes" id="UP000663845">
    <property type="component" value="Unassembled WGS sequence"/>
</dbReference>
<evidence type="ECO:0000259" key="1">
    <source>
        <dbReference type="PROSITE" id="PS50878"/>
    </source>
</evidence>
<accession>A0A815EUM5</accession>
<proteinExistence type="predicted"/>
<dbReference type="EMBL" id="CAJNOG010000617">
    <property type="protein sequence ID" value="CAF1316375.1"/>
    <property type="molecule type" value="Genomic_DNA"/>
</dbReference>
<dbReference type="InterPro" id="IPR000477">
    <property type="entry name" value="RT_dom"/>
</dbReference>
<dbReference type="SUPFAM" id="SSF56672">
    <property type="entry name" value="DNA/RNA polymerases"/>
    <property type="match status" value="1"/>
</dbReference>
<dbReference type="InterPro" id="IPR043502">
    <property type="entry name" value="DNA/RNA_pol_sf"/>
</dbReference>
<dbReference type="PANTHER" id="PTHR47027:SF20">
    <property type="entry name" value="REVERSE TRANSCRIPTASE-LIKE PROTEIN WITH RNA-DIRECTED DNA POLYMERASE DOMAIN"/>
    <property type="match status" value="1"/>
</dbReference>